<keyword evidence="2" id="KW-1185">Reference proteome</keyword>
<dbReference type="KEGG" id="ccos:Pan44_25080"/>
<dbReference type="InParanoid" id="A0A517SEB6"/>
<accession>A0A517SEB6</accession>
<dbReference type="Proteomes" id="UP000315700">
    <property type="component" value="Chromosome"/>
</dbReference>
<protein>
    <submittedName>
        <fullName evidence="1">Uncharacterized protein</fullName>
    </submittedName>
</protein>
<reference evidence="1 2" key="1">
    <citation type="submission" date="2019-02" db="EMBL/GenBank/DDBJ databases">
        <title>Deep-cultivation of Planctomycetes and their phenomic and genomic characterization uncovers novel biology.</title>
        <authorList>
            <person name="Wiegand S."/>
            <person name="Jogler M."/>
            <person name="Boedeker C."/>
            <person name="Pinto D."/>
            <person name="Vollmers J."/>
            <person name="Rivas-Marin E."/>
            <person name="Kohn T."/>
            <person name="Peeters S.H."/>
            <person name="Heuer A."/>
            <person name="Rast P."/>
            <person name="Oberbeckmann S."/>
            <person name="Bunk B."/>
            <person name="Jeske O."/>
            <person name="Meyerdierks A."/>
            <person name="Storesund J.E."/>
            <person name="Kallscheuer N."/>
            <person name="Luecker S."/>
            <person name="Lage O.M."/>
            <person name="Pohl T."/>
            <person name="Merkel B.J."/>
            <person name="Hornburger P."/>
            <person name="Mueller R.-W."/>
            <person name="Bruemmer F."/>
            <person name="Labrenz M."/>
            <person name="Spormann A.M."/>
            <person name="Op den Camp H."/>
            <person name="Overmann J."/>
            <person name="Amann R."/>
            <person name="Jetten M.S.M."/>
            <person name="Mascher T."/>
            <person name="Medema M.H."/>
            <person name="Devos D.P."/>
            <person name="Kaster A.-K."/>
            <person name="Ovreas L."/>
            <person name="Rohde M."/>
            <person name="Galperin M.Y."/>
            <person name="Jogler C."/>
        </authorList>
    </citation>
    <scope>NUCLEOTIDE SEQUENCE [LARGE SCALE GENOMIC DNA]</scope>
    <source>
        <strain evidence="1 2">Pan44</strain>
    </source>
</reference>
<proteinExistence type="predicted"/>
<dbReference type="EMBL" id="CP036271">
    <property type="protein sequence ID" value="QDT54475.1"/>
    <property type="molecule type" value="Genomic_DNA"/>
</dbReference>
<organism evidence="1 2">
    <name type="scientific">Caulifigura coniformis</name>
    <dbReference type="NCBI Taxonomy" id="2527983"/>
    <lineage>
        <taxon>Bacteria</taxon>
        <taxon>Pseudomonadati</taxon>
        <taxon>Planctomycetota</taxon>
        <taxon>Planctomycetia</taxon>
        <taxon>Planctomycetales</taxon>
        <taxon>Planctomycetaceae</taxon>
        <taxon>Caulifigura</taxon>
    </lineage>
</organism>
<evidence type="ECO:0000313" key="1">
    <source>
        <dbReference type="EMBL" id="QDT54475.1"/>
    </source>
</evidence>
<sequence length="123" mass="13986">MSHKTKRNSDLNKLPVRFEAKFFSDLDSRTVLSQEIRRRRNELIEATGAEESPQRRLLCDRCVFLSIRIETMEINAANGTEDFQPGPYVCLVNSLVGILKTLGLDQQVKAAGSLQDYLRERSA</sequence>
<gene>
    <name evidence="1" type="ORF">Pan44_25080</name>
</gene>
<dbReference type="AlphaFoldDB" id="A0A517SEB6"/>
<name>A0A517SEB6_9PLAN</name>
<dbReference type="OrthoDB" id="7568253at2"/>
<evidence type="ECO:0000313" key="2">
    <source>
        <dbReference type="Proteomes" id="UP000315700"/>
    </source>
</evidence>
<dbReference type="RefSeq" id="WP_145030329.1">
    <property type="nucleotide sequence ID" value="NZ_CP036271.1"/>
</dbReference>